<evidence type="ECO:0000313" key="8">
    <source>
        <dbReference type="EMBL" id="AXC11077.1"/>
    </source>
</evidence>
<feature type="transmembrane region" description="Helical" evidence="6">
    <location>
        <begin position="20"/>
        <end position="42"/>
    </location>
</feature>
<evidence type="ECO:0000256" key="3">
    <source>
        <dbReference type="ARBA" id="ARBA00022692"/>
    </source>
</evidence>
<dbReference type="GO" id="GO:0005886">
    <property type="term" value="C:plasma membrane"/>
    <property type="evidence" value="ECO:0007669"/>
    <property type="project" value="UniProtKB-SubCell"/>
</dbReference>
<keyword evidence="3 6" id="KW-0812">Transmembrane</keyword>
<feature type="transmembrane region" description="Helical" evidence="6">
    <location>
        <begin position="281"/>
        <end position="303"/>
    </location>
</feature>
<dbReference type="KEGG" id="abas:ACPOL_1735"/>
<organism evidence="8 9">
    <name type="scientific">Acidisarcina polymorpha</name>
    <dbReference type="NCBI Taxonomy" id="2211140"/>
    <lineage>
        <taxon>Bacteria</taxon>
        <taxon>Pseudomonadati</taxon>
        <taxon>Acidobacteriota</taxon>
        <taxon>Terriglobia</taxon>
        <taxon>Terriglobales</taxon>
        <taxon>Acidobacteriaceae</taxon>
        <taxon>Acidisarcina</taxon>
    </lineage>
</organism>
<dbReference type="PANTHER" id="PTHR30294:SF29">
    <property type="entry name" value="MULTIDRUG ABC TRANSPORTER PERMEASE YBHS-RELATED"/>
    <property type="match status" value="1"/>
</dbReference>
<accession>A0A2Z5FX59</accession>
<keyword evidence="2" id="KW-1003">Cell membrane</keyword>
<evidence type="ECO:0000256" key="2">
    <source>
        <dbReference type="ARBA" id="ARBA00022475"/>
    </source>
</evidence>
<evidence type="ECO:0000256" key="1">
    <source>
        <dbReference type="ARBA" id="ARBA00004651"/>
    </source>
</evidence>
<gene>
    <name evidence="8" type="ORF">ACPOL_1735</name>
</gene>
<dbReference type="InterPro" id="IPR051449">
    <property type="entry name" value="ABC-2_transporter_component"/>
</dbReference>
<name>A0A2Z5FX59_9BACT</name>
<protein>
    <submittedName>
        <fullName evidence="8">Putative ABC transporter permease</fullName>
    </submittedName>
</protein>
<dbReference type="GO" id="GO:0140359">
    <property type="term" value="F:ABC-type transporter activity"/>
    <property type="evidence" value="ECO:0007669"/>
    <property type="project" value="InterPro"/>
</dbReference>
<proteinExistence type="predicted"/>
<dbReference type="RefSeq" id="WP_161557252.1">
    <property type="nucleotide sequence ID" value="NZ_CP030840.1"/>
</dbReference>
<dbReference type="PANTHER" id="PTHR30294">
    <property type="entry name" value="MEMBRANE COMPONENT OF ABC TRANSPORTER YHHJ-RELATED"/>
    <property type="match status" value="1"/>
</dbReference>
<comment type="subcellular location">
    <subcellularLocation>
        <location evidence="1">Cell membrane</location>
        <topology evidence="1">Multi-pass membrane protein</topology>
    </subcellularLocation>
</comment>
<feature type="transmembrane region" description="Helical" evidence="6">
    <location>
        <begin position="186"/>
        <end position="205"/>
    </location>
</feature>
<evidence type="ECO:0000256" key="4">
    <source>
        <dbReference type="ARBA" id="ARBA00022989"/>
    </source>
</evidence>
<feature type="transmembrane region" description="Helical" evidence="6">
    <location>
        <begin position="315"/>
        <end position="334"/>
    </location>
</feature>
<sequence>MHNVWLIAKREYLEQVRGKAFKITTILIPGIFLGIFSIVYLAGKNSGTGKHVAVASSDTVLAHRVQQQLLSDKDARMSVDVVAPASDQDRQHLTESVDRKELDGFLWLEAAAGQMPLSATYESRTSGDFTTVTRLTDAVTRAAMQQQLTARGIPAGEIESLTKDVKVTTLQVQNGKTSSSNAAGTFWAAYIMAFLLSFTVVMYGMNVGRSVIQEKTSRIFEVMLASVRPEEMLAGKLIGIGSVGITQIAIWIVAAGLFAGSAIAGRLMSGEMSIHVAPVEIVLFGVYFVLGYVLYSALFAGLAATVSTEQELQQYSPLAAVPIWLSFGMISFIVSNPNSIWSVAISMFPPCAPITMFLRMASQFPPWWQIAASILLMLMTIVLVLWVASRVYRVGILMYGKRATLPEMIRWLRYS</sequence>
<dbReference type="Pfam" id="PF12698">
    <property type="entry name" value="ABC2_membrane_3"/>
    <property type="match status" value="1"/>
</dbReference>
<keyword evidence="5 6" id="KW-0472">Membrane</keyword>
<keyword evidence="9" id="KW-1185">Reference proteome</keyword>
<dbReference type="Proteomes" id="UP000253606">
    <property type="component" value="Chromosome"/>
</dbReference>
<dbReference type="AlphaFoldDB" id="A0A2Z5FX59"/>
<reference evidence="8 9" key="1">
    <citation type="journal article" date="2018" name="Front. Microbiol.">
        <title>Hydrolytic Capabilities as a Key to Environmental Success: Chitinolytic and Cellulolytic Acidobacteria From Acidic Sub-arctic Soils and Boreal Peatlands.</title>
        <authorList>
            <person name="Belova S.E."/>
            <person name="Ravin N.V."/>
            <person name="Pankratov T.A."/>
            <person name="Rakitin A.L."/>
            <person name="Ivanova A.A."/>
            <person name="Beletsky A.V."/>
            <person name="Mardanov A.V."/>
            <person name="Sinninghe Damste J.S."/>
            <person name="Dedysh S.N."/>
        </authorList>
    </citation>
    <scope>NUCLEOTIDE SEQUENCE [LARGE SCALE GENOMIC DNA]</scope>
    <source>
        <strain evidence="8 9">SBC82</strain>
    </source>
</reference>
<feature type="transmembrane region" description="Helical" evidence="6">
    <location>
        <begin position="341"/>
        <end position="361"/>
    </location>
</feature>
<evidence type="ECO:0000256" key="5">
    <source>
        <dbReference type="ARBA" id="ARBA00023136"/>
    </source>
</evidence>
<keyword evidence="4 6" id="KW-1133">Transmembrane helix</keyword>
<feature type="domain" description="ABC-2 type transporter transmembrane" evidence="7">
    <location>
        <begin position="19"/>
        <end position="389"/>
    </location>
</feature>
<dbReference type="InterPro" id="IPR013525">
    <property type="entry name" value="ABC2_TM"/>
</dbReference>
<evidence type="ECO:0000256" key="6">
    <source>
        <dbReference type="SAM" id="Phobius"/>
    </source>
</evidence>
<feature type="transmembrane region" description="Helical" evidence="6">
    <location>
        <begin position="237"/>
        <end position="260"/>
    </location>
</feature>
<evidence type="ECO:0000259" key="7">
    <source>
        <dbReference type="Pfam" id="PF12698"/>
    </source>
</evidence>
<evidence type="ECO:0000313" key="9">
    <source>
        <dbReference type="Proteomes" id="UP000253606"/>
    </source>
</evidence>
<dbReference type="EMBL" id="CP030840">
    <property type="protein sequence ID" value="AXC11077.1"/>
    <property type="molecule type" value="Genomic_DNA"/>
</dbReference>
<feature type="transmembrane region" description="Helical" evidence="6">
    <location>
        <begin position="367"/>
        <end position="388"/>
    </location>
</feature>